<dbReference type="InterPro" id="IPR050437">
    <property type="entry name" value="Ribos_protein_bS1-like"/>
</dbReference>
<sequence>MNEFEDLLNSVSQVETGDVVSAEVLTVDATQANVAISGTGVEGVLTLRELTNDRDADINDFVKVGEVLDVLVLRQVVGKDTDTVTYLVSKKRLEARKAWDKLVGREEEVVTVKGTRAVKGGLSVEFEGVRGFIPASMLDTRFVRNAERFVGQEFDTKIKEVNAKENRFILSRREVVEAATAAARAEVFGKLAVGDVVTGKVARITSFGAFVDLGGVDGLVHLTELSHERNVSPKSVVTVGEEIEVKILDLNEEEGRVSLSLKATVPGPWDGVEQKLAKGDVVEGTVKRLTDFGAFVEVLPGIDGLVHVSQISHKRIENPKEALKVGQEVQVKVLEVNADAERVSLSIKALEERPAQEEGQKEEKRVARPRRPRRQEKRDFELPETQTGFSMADLFGDIEL</sequence>
<dbReference type="SUPFAM" id="SSF50249">
    <property type="entry name" value="Nucleic acid-binding proteins"/>
    <property type="match status" value="4"/>
</dbReference>
<feature type="domain" description="S1 motif" evidence="7">
    <location>
        <begin position="107"/>
        <end position="173"/>
    </location>
</feature>
<dbReference type="InterPro" id="IPR003029">
    <property type="entry name" value="S1_domain"/>
</dbReference>
<accession>A0A6I3TJL1</accession>
<dbReference type="CDD" id="cd04465">
    <property type="entry name" value="S1_RPS1_repeat_ec2_hs2"/>
    <property type="match status" value="1"/>
</dbReference>
<feature type="compositionally biased region" description="Basic and acidic residues" evidence="6">
    <location>
        <begin position="352"/>
        <end position="366"/>
    </location>
</feature>
<keyword evidence="5" id="KW-0687">Ribonucleoprotein</keyword>
<dbReference type="EMBL" id="WNHJ01000012">
    <property type="protein sequence ID" value="MTV62671.1"/>
    <property type="molecule type" value="Genomic_DNA"/>
</dbReference>
<dbReference type="AlphaFoldDB" id="A0A6I3TJL1"/>
<dbReference type="Gene3D" id="2.40.50.140">
    <property type="entry name" value="Nucleic acid-binding proteins"/>
    <property type="match status" value="4"/>
</dbReference>
<evidence type="ECO:0000313" key="8">
    <source>
        <dbReference type="EMBL" id="MTV62671.1"/>
    </source>
</evidence>
<evidence type="ECO:0000256" key="6">
    <source>
        <dbReference type="SAM" id="MobiDB-lite"/>
    </source>
</evidence>
<feature type="domain" description="S1 motif" evidence="7">
    <location>
        <begin position="279"/>
        <end position="348"/>
    </location>
</feature>
<dbReference type="CDD" id="cd05688">
    <property type="entry name" value="S1_RPS1_repeat_ec3"/>
    <property type="match status" value="1"/>
</dbReference>
<dbReference type="InterPro" id="IPR035104">
    <property type="entry name" value="Ribosomal_protein_S1-like"/>
</dbReference>
<dbReference type="PANTHER" id="PTHR10724">
    <property type="entry name" value="30S RIBOSOMAL PROTEIN S1"/>
    <property type="match status" value="1"/>
</dbReference>
<keyword evidence="4 8" id="KW-0689">Ribosomal protein</keyword>
<gene>
    <name evidence="8" type="primary">rpsA</name>
    <name evidence="8" type="ORF">GM539_04490</name>
</gene>
<dbReference type="GO" id="GO:0003729">
    <property type="term" value="F:mRNA binding"/>
    <property type="evidence" value="ECO:0007669"/>
    <property type="project" value="TreeGrafter"/>
</dbReference>
<evidence type="ECO:0000256" key="4">
    <source>
        <dbReference type="ARBA" id="ARBA00022980"/>
    </source>
</evidence>
<feature type="region of interest" description="Disordered" evidence="6">
    <location>
        <begin position="352"/>
        <end position="400"/>
    </location>
</feature>
<proteinExistence type="inferred from homology"/>
<evidence type="ECO:0000259" key="7">
    <source>
        <dbReference type="PROSITE" id="PS50126"/>
    </source>
</evidence>
<dbReference type="PANTHER" id="PTHR10724:SF7">
    <property type="entry name" value="SMALL RIBOSOMAL SUBUNIT PROTEIN BS1C"/>
    <property type="match status" value="1"/>
</dbReference>
<dbReference type="GO" id="GO:0022627">
    <property type="term" value="C:cytosolic small ribosomal subunit"/>
    <property type="evidence" value="ECO:0007669"/>
    <property type="project" value="TreeGrafter"/>
</dbReference>
<feature type="domain" description="S1 motif" evidence="7">
    <location>
        <begin position="194"/>
        <end position="262"/>
    </location>
</feature>
<dbReference type="GO" id="GO:0003735">
    <property type="term" value="F:structural constituent of ribosome"/>
    <property type="evidence" value="ECO:0007669"/>
    <property type="project" value="TreeGrafter"/>
</dbReference>
<organism evidence="8 9">
    <name type="scientific">Streptococcus pneumoniae</name>
    <dbReference type="NCBI Taxonomy" id="1313"/>
    <lineage>
        <taxon>Bacteria</taxon>
        <taxon>Bacillati</taxon>
        <taxon>Bacillota</taxon>
        <taxon>Bacilli</taxon>
        <taxon>Lactobacillales</taxon>
        <taxon>Streptococcaceae</taxon>
        <taxon>Streptococcus</taxon>
    </lineage>
</organism>
<evidence type="ECO:0000256" key="3">
    <source>
        <dbReference type="ARBA" id="ARBA00022884"/>
    </source>
</evidence>
<dbReference type="FunFam" id="2.40.50.140:FF:000114">
    <property type="entry name" value="30S ribosomal protein S1"/>
    <property type="match status" value="1"/>
</dbReference>
<feature type="domain" description="S1 motif" evidence="7">
    <location>
        <begin position="17"/>
        <end position="74"/>
    </location>
</feature>
<evidence type="ECO:0000256" key="2">
    <source>
        <dbReference type="ARBA" id="ARBA00022737"/>
    </source>
</evidence>
<dbReference type="FunFam" id="2.40.50.140:FF:000190">
    <property type="entry name" value="30S ribosomal protein S1"/>
    <property type="match status" value="1"/>
</dbReference>
<comment type="caution">
    <text evidence="8">The sequence shown here is derived from an EMBL/GenBank/DDBJ whole genome shotgun (WGS) entry which is preliminary data.</text>
</comment>
<protein>
    <submittedName>
        <fullName evidence="8">30S ribosomal protein S1</fullName>
    </submittedName>
</protein>
<dbReference type="SMART" id="SM00316">
    <property type="entry name" value="S1"/>
    <property type="match status" value="4"/>
</dbReference>
<dbReference type="Pfam" id="PF00575">
    <property type="entry name" value="S1"/>
    <property type="match status" value="4"/>
</dbReference>
<keyword evidence="3" id="KW-0694">RNA-binding</keyword>
<dbReference type="GO" id="GO:0006412">
    <property type="term" value="P:translation"/>
    <property type="evidence" value="ECO:0007669"/>
    <property type="project" value="TreeGrafter"/>
</dbReference>
<evidence type="ECO:0000313" key="9">
    <source>
        <dbReference type="Proteomes" id="UP000474228"/>
    </source>
</evidence>
<dbReference type="InterPro" id="IPR012340">
    <property type="entry name" value="NA-bd_OB-fold"/>
</dbReference>
<dbReference type="FunFam" id="2.40.50.140:FF:000214">
    <property type="entry name" value="30S ribosomal protein S1"/>
    <property type="match status" value="1"/>
</dbReference>
<dbReference type="RefSeq" id="WP_001001627.1">
    <property type="nucleotide sequence ID" value="NZ_CFJR02000047.1"/>
</dbReference>
<evidence type="ECO:0000256" key="1">
    <source>
        <dbReference type="ARBA" id="ARBA00006767"/>
    </source>
</evidence>
<dbReference type="Proteomes" id="UP000474228">
    <property type="component" value="Unassembled WGS sequence"/>
</dbReference>
<keyword evidence="2" id="KW-0677">Repeat</keyword>
<comment type="similarity">
    <text evidence="1">Belongs to the bacterial ribosomal protein bS1 family.</text>
</comment>
<dbReference type="PROSITE" id="PS50126">
    <property type="entry name" value="S1"/>
    <property type="match status" value="4"/>
</dbReference>
<dbReference type="PRINTS" id="PR00681">
    <property type="entry name" value="RIBOSOMALS1"/>
</dbReference>
<evidence type="ECO:0000256" key="5">
    <source>
        <dbReference type="ARBA" id="ARBA00023274"/>
    </source>
</evidence>
<reference evidence="8 9" key="1">
    <citation type="submission" date="2019-11" db="EMBL/GenBank/DDBJ databases">
        <title>Growth characteristics of pneumococcus vary with the chemical composition of the capsule and with environmental conditions.</title>
        <authorList>
            <person name="Tothpal A."/>
            <person name="Desobry K."/>
            <person name="Joshi S."/>
            <person name="Wyllie A.L."/>
            <person name="Weinberger D.M."/>
        </authorList>
    </citation>
    <scope>NUCLEOTIDE SEQUENCE [LARGE SCALE GENOMIC DNA]</scope>
    <source>
        <strain evidence="9">pnumococcus22F</strain>
    </source>
</reference>
<name>A0A6I3TJL1_STREE</name>
<dbReference type="NCBIfam" id="NF005208">
    <property type="entry name" value="PRK06676.1"/>
    <property type="match status" value="1"/>
</dbReference>